<proteinExistence type="predicted"/>
<evidence type="ECO:0008006" key="3">
    <source>
        <dbReference type="Google" id="ProtNLM"/>
    </source>
</evidence>
<comment type="caution">
    <text evidence="1">The sequence shown here is derived from an EMBL/GenBank/DDBJ whole genome shotgun (WGS) entry which is preliminary data.</text>
</comment>
<accession>A0ABP9XX24</accession>
<sequence>MSTQEIHLFESINDTNKSKTFKEVFKVGKEYSSLATAREEALSFGKENNTAFVTTNSNATRQSLLLSCKYGSTPRLQKKVEGDEEAKKYSKDTQRFDCPCFIKYGKNVSGKVVIKASHGGHNHPIPKKATTYAMYGKQDDETKPKDWITIEALNVYDKKYSGHTFFDILEILKSDLVQFKAAQSSLKKCIDPILEQIMKIGNLNCLKQTSSDNIESNEQKSSEEASVNQNLHTDENKNEHVAQSQDAQVNFCDSSSPKTPITMNTFEINKFSGNFMNGEFFVQQVWTSEIDRLTNKAAALMEVLRYTLTWFHLAFKNSSLLVQNHERTPFIENIIPSRLALLKIAGFVEFKWCETQFTSIKHLDLNKSDYSNSTMKYNDALGYFKMFNNMKIIIVEASREHSTYDRRLSQVAGVWHFLSEERGNLK</sequence>
<organism evidence="1 2">
    <name type="scientific">Helicostylum pulchrum</name>
    <dbReference type="NCBI Taxonomy" id="562976"/>
    <lineage>
        <taxon>Eukaryota</taxon>
        <taxon>Fungi</taxon>
        <taxon>Fungi incertae sedis</taxon>
        <taxon>Mucoromycota</taxon>
        <taxon>Mucoromycotina</taxon>
        <taxon>Mucoromycetes</taxon>
        <taxon>Mucorales</taxon>
        <taxon>Mucorineae</taxon>
        <taxon>Mucoraceae</taxon>
        <taxon>Helicostylum</taxon>
    </lineage>
</organism>
<keyword evidence="2" id="KW-1185">Reference proteome</keyword>
<dbReference type="EMBL" id="BAABUJ010000012">
    <property type="protein sequence ID" value="GAA5799320.1"/>
    <property type="molecule type" value="Genomic_DNA"/>
</dbReference>
<gene>
    <name evidence="1" type="ORF">HPULCUR_004732</name>
</gene>
<evidence type="ECO:0000313" key="1">
    <source>
        <dbReference type="EMBL" id="GAA5799320.1"/>
    </source>
</evidence>
<protein>
    <recommendedName>
        <fullName evidence="3">FAR1 domain-containing protein</fullName>
    </recommendedName>
</protein>
<evidence type="ECO:0000313" key="2">
    <source>
        <dbReference type="Proteomes" id="UP001476247"/>
    </source>
</evidence>
<name>A0ABP9XX24_9FUNG</name>
<reference evidence="1 2" key="1">
    <citation type="submission" date="2024-04" db="EMBL/GenBank/DDBJ databases">
        <title>genome sequences of Mucor flavus KT1a and Helicostylum pulchrum KT1b strains isolation_sourced from the surface of a dry-aged beef.</title>
        <authorList>
            <person name="Toyotome T."/>
            <person name="Hosono M."/>
            <person name="Torimaru M."/>
            <person name="Fukuda K."/>
            <person name="Mikami N."/>
        </authorList>
    </citation>
    <scope>NUCLEOTIDE SEQUENCE [LARGE SCALE GENOMIC DNA]</scope>
    <source>
        <strain evidence="1 2">KT1b</strain>
    </source>
</reference>
<dbReference type="Proteomes" id="UP001476247">
    <property type="component" value="Unassembled WGS sequence"/>
</dbReference>